<sequence length="384" mass="42050">MSGGDVTAVVIDNGTDTCKVGFAGDQKPRCLMPAVVGRNEHHGHGLALGPTKDFYVGFEALSRRAVVNLSHPVQRGLVTSWEDMHTVWEHAYTDELCVESKDHPVLISETPGTPRENRDKMAEVLYETLHVPALCVASPAVMCMYSSGQTTGTVLDIGAGLTRAVAVHEGRPVSGALVSQDMAGSDITRFLYRLVTEKEVNASIQTDHAHMELIKEQLGYVALDFNKEFKKMTKGHRKAPAEEAVNTTYELPDGQIIKIASERFRCAEALFQPKLIDRPNLLGLHKMVHTVIGQCDSDIRKSLWSHVVLSGGSSMFEGLSARLEQELAKLKPIGSKVKLSVHEDRIASAWIGGSVFASMSTFSDHLVTKEQYQEAGPAVLYKDL</sequence>
<reference evidence="4 5" key="1">
    <citation type="submission" date="2025-05" db="UniProtKB">
        <authorList>
            <consortium name="RefSeq"/>
        </authorList>
    </citation>
    <scope>IDENTIFICATION</scope>
</reference>
<dbReference type="Gene3D" id="3.90.640.10">
    <property type="entry name" value="Actin, Chain A, domain 4"/>
    <property type="match status" value="1"/>
</dbReference>
<protein>
    <submittedName>
        <fullName evidence="4 5">Actin, plasmodial isoform</fullName>
    </submittedName>
</protein>
<comment type="similarity">
    <text evidence="2">Belongs to the actin family.</text>
</comment>
<keyword evidence="3" id="KW-1185">Reference proteome</keyword>
<dbReference type="SMART" id="SM00268">
    <property type="entry name" value="ACTIN"/>
    <property type="match status" value="1"/>
</dbReference>
<dbReference type="RefSeq" id="XP_005110121.1">
    <property type="nucleotide sequence ID" value="XM_005110064.3"/>
</dbReference>
<dbReference type="Proteomes" id="UP000694888">
    <property type="component" value="Unplaced"/>
</dbReference>
<accession>A0ABM0K6U9</accession>
<proteinExistence type="inferred from homology"/>
<dbReference type="RefSeq" id="XP_005110120.1">
    <property type="nucleotide sequence ID" value="XM_005110063.3"/>
</dbReference>
<organism evidence="3 4">
    <name type="scientific">Aplysia californica</name>
    <name type="common">California sea hare</name>
    <dbReference type="NCBI Taxonomy" id="6500"/>
    <lineage>
        <taxon>Eukaryota</taxon>
        <taxon>Metazoa</taxon>
        <taxon>Spiralia</taxon>
        <taxon>Lophotrochozoa</taxon>
        <taxon>Mollusca</taxon>
        <taxon>Gastropoda</taxon>
        <taxon>Heterobranchia</taxon>
        <taxon>Euthyneura</taxon>
        <taxon>Tectipleura</taxon>
        <taxon>Aplysiida</taxon>
        <taxon>Aplysioidea</taxon>
        <taxon>Aplysiidae</taxon>
        <taxon>Aplysia</taxon>
    </lineage>
</organism>
<dbReference type="PANTHER" id="PTHR11937">
    <property type="entry name" value="ACTIN"/>
    <property type="match status" value="1"/>
</dbReference>
<gene>
    <name evidence="4 5" type="primary">LOC101859442</name>
</gene>
<evidence type="ECO:0000313" key="5">
    <source>
        <dbReference type="RefSeq" id="XP_005110121.1"/>
    </source>
</evidence>
<dbReference type="GeneID" id="101859442"/>
<evidence type="ECO:0000256" key="2">
    <source>
        <dbReference type="RuleBase" id="RU000487"/>
    </source>
</evidence>
<dbReference type="InterPro" id="IPR004000">
    <property type="entry name" value="Actin"/>
</dbReference>
<evidence type="ECO:0000313" key="4">
    <source>
        <dbReference type="RefSeq" id="XP_005110120.1"/>
    </source>
</evidence>
<comment type="function">
    <text evidence="1">Actins are highly conserved proteins that are involved in various types of cell motility and are ubiquitously expressed in all eukaryotic cells.</text>
</comment>
<evidence type="ECO:0000313" key="3">
    <source>
        <dbReference type="Proteomes" id="UP000694888"/>
    </source>
</evidence>
<evidence type="ECO:0000256" key="1">
    <source>
        <dbReference type="ARBA" id="ARBA00003520"/>
    </source>
</evidence>
<dbReference type="PRINTS" id="PR00190">
    <property type="entry name" value="ACTIN"/>
</dbReference>
<name>A0ABM0K6U9_APLCA</name>
<dbReference type="Gene3D" id="3.30.420.40">
    <property type="match status" value="2"/>
</dbReference>
<dbReference type="Pfam" id="PF00022">
    <property type="entry name" value="Actin"/>
    <property type="match status" value="1"/>
</dbReference>
<dbReference type="SUPFAM" id="SSF53067">
    <property type="entry name" value="Actin-like ATPase domain"/>
    <property type="match status" value="2"/>
</dbReference>
<dbReference type="InterPro" id="IPR043129">
    <property type="entry name" value="ATPase_NBD"/>
</dbReference>